<dbReference type="OrthoDB" id="6027at2157"/>
<evidence type="ECO:0000313" key="6">
    <source>
        <dbReference type="Proteomes" id="UP000077275"/>
    </source>
</evidence>
<gene>
    <name evidence="5" type="primary">cobK</name>
    <name evidence="5" type="ORF">MBCUT_16470</name>
</gene>
<dbReference type="InterPro" id="IPR003723">
    <property type="entry name" value="Precorrin-6x_reduct"/>
</dbReference>
<comment type="pathway">
    <text evidence="1">Cofactor biosynthesis; adenosylcobalamin biosynthesis.</text>
</comment>
<feature type="region of interest" description="Disordered" evidence="4">
    <location>
        <begin position="31"/>
        <end position="57"/>
    </location>
</feature>
<dbReference type="UniPathway" id="UPA00148"/>
<dbReference type="STRING" id="47311.MBCUT_16470"/>
<protein>
    <submittedName>
        <fullName evidence="5">Precorrin-6A reductase</fullName>
        <ecNumber evidence="5">1.3.1.54</ecNumber>
    </submittedName>
</protein>
<dbReference type="Pfam" id="PF02571">
    <property type="entry name" value="CbiJ"/>
    <property type="match status" value="1"/>
</dbReference>
<dbReference type="PATRIC" id="fig|47311.3.peg.1793"/>
<dbReference type="PANTHER" id="PTHR36925">
    <property type="entry name" value="COBALT-PRECORRIN-6A REDUCTASE"/>
    <property type="match status" value="1"/>
</dbReference>
<dbReference type="PROSITE" id="PS51014">
    <property type="entry name" value="COBK_CBIJ"/>
    <property type="match status" value="1"/>
</dbReference>
<keyword evidence="3 5" id="KW-0560">Oxidoreductase</keyword>
<comment type="caution">
    <text evidence="5">The sequence shown here is derived from an EMBL/GenBank/DDBJ whole genome shotgun (WGS) entry which is preliminary data.</text>
</comment>
<dbReference type="GO" id="GO:0016994">
    <property type="term" value="F:precorrin-6A reductase activity"/>
    <property type="evidence" value="ECO:0007669"/>
    <property type="project" value="UniProtKB-EC"/>
</dbReference>
<feature type="compositionally biased region" description="Low complexity" evidence="4">
    <location>
        <begin position="33"/>
        <end position="56"/>
    </location>
</feature>
<dbReference type="PANTHER" id="PTHR36925:SF1">
    <property type="entry name" value="COBALT-PRECORRIN-6A REDUCTASE"/>
    <property type="match status" value="1"/>
</dbReference>
<evidence type="ECO:0000256" key="2">
    <source>
        <dbReference type="ARBA" id="ARBA00022573"/>
    </source>
</evidence>
<feature type="compositionally biased region" description="Low complexity" evidence="4">
    <location>
        <begin position="96"/>
        <end position="120"/>
    </location>
</feature>
<dbReference type="GO" id="GO:0009236">
    <property type="term" value="P:cobalamin biosynthetic process"/>
    <property type="evidence" value="ECO:0007669"/>
    <property type="project" value="UniProtKB-UniPathway"/>
</dbReference>
<name>A0A166D4B2_9EURY</name>
<reference evidence="5 6" key="1">
    <citation type="submission" date="2016-04" db="EMBL/GenBank/DDBJ databases">
        <title>Genome sequence of Methanobrevibacter cuticularis DSM 11139.</title>
        <authorList>
            <person name="Poehlein A."/>
            <person name="Seedorf H."/>
            <person name="Daniel R."/>
        </authorList>
    </citation>
    <scope>NUCLEOTIDE SEQUENCE [LARGE SCALE GENOMIC DNA]</scope>
    <source>
        <strain evidence="5 6">DSM 11139</strain>
    </source>
</reference>
<keyword evidence="2" id="KW-0169">Cobalamin biosynthesis</keyword>
<dbReference type="EMBL" id="LWMW01000126">
    <property type="protein sequence ID" value="KZX15193.1"/>
    <property type="molecule type" value="Genomic_DNA"/>
</dbReference>
<evidence type="ECO:0000256" key="3">
    <source>
        <dbReference type="ARBA" id="ARBA00023002"/>
    </source>
</evidence>
<dbReference type="EC" id="1.3.1.54" evidence="5"/>
<accession>A0A166D4B2</accession>
<keyword evidence="6" id="KW-1185">Reference proteome</keyword>
<dbReference type="RefSeq" id="WP_067260201.1">
    <property type="nucleotide sequence ID" value="NZ_LWMW01000126.1"/>
</dbReference>
<evidence type="ECO:0000256" key="4">
    <source>
        <dbReference type="SAM" id="MobiDB-lite"/>
    </source>
</evidence>
<evidence type="ECO:0000256" key="1">
    <source>
        <dbReference type="ARBA" id="ARBA00004953"/>
    </source>
</evidence>
<feature type="region of interest" description="Disordered" evidence="4">
    <location>
        <begin position="96"/>
        <end position="121"/>
    </location>
</feature>
<dbReference type="AlphaFoldDB" id="A0A166D4B2"/>
<evidence type="ECO:0000313" key="5">
    <source>
        <dbReference type="EMBL" id="KZX15193.1"/>
    </source>
</evidence>
<dbReference type="Proteomes" id="UP000077275">
    <property type="component" value="Unassembled WGS sequence"/>
</dbReference>
<proteinExistence type="predicted"/>
<organism evidence="5 6">
    <name type="scientific">Methanobrevibacter cuticularis</name>
    <dbReference type="NCBI Taxonomy" id="47311"/>
    <lineage>
        <taxon>Archaea</taxon>
        <taxon>Methanobacteriati</taxon>
        <taxon>Methanobacteriota</taxon>
        <taxon>Methanomada group</taxon>
        <taxon>Methanobacteria</taxon>
        <taxon>Methanobacteriales</taxon>
        <taxon>Methanobacteriaceae</taxon>
        <taxon>Methanobrevibacter</taxon>
    </lineage>
</organism>
<dbReference type="NCBIfam" id="TIGR00715">
    <property type="entry name" value="precor6x_red"/>
    <property type="match status" value="1"/>
</dbReference>
<sequence>MDEKSKNRSRIFLMGGTKDSINIIKLLKEGFDNENSPENSSENSLENSSENSSENSPYILATTTTDYGGKIAKDAGADEVIDKPLLKEEILDILDNNPNKSDNGHNNNSNNNSNNNNNNNFDVFIDATHPYASNVTKTAIEASKLSNIPYIRFERPSLEYRNNGTIYHVDSFEEAGKLIAKKWKNGNILHLAGVNTIRDVLKSVNIDNLYVRVLPVESSILKCNELGIFGEHIIAMQGIFSKEFNKSLMKELKAEVIITKESGNVGGVPAKLEAANDLKIAIIIIDRPKIDNLKDETVVQDLESLKNKLNSLIG</sequence>